<evidence type="ECO:0000313" key="3">
    <source>
        <dbReference type="Proteomes" id="UP000033092"/>
    </source>
</evidence>
<accession>A0A0E3PH54</accession>
<dbReference type="EMBL" id="CP009507">
    <property type="protein sequence ID" value="AKB34155.1"/>
    <property type="molecule type" value="Genomic_DNA"/>
</dbReference>
<feature type="transmembrane region" description="Helical" evidence="1">
    <location>
        <begin position="111"/>
        <end position="143"/>
    </location>
</feature>
<keyword evidence="1" id="KW-1133">Transmembrane helix</keyword>
<proteinExistence type="predicted"/>
<dbReference type="GeneID" id="41607651"/>
<dbReference type="PATRIC" id="fig|1434119.4.peg.4491"/>
<keyword evidence="1" id="KW-0472">Membrane</keyword>
<evidence type="ECO:0000313" key="2">
    <source>
        <dbReference type="EMBL" id="AKB34155.1"/>
    </source>
</evidence>
<protein>
    <recommendedName>
        <fullName evidence="4">DUF1640 domain-containing protein</fullName>
    </recommendedName>
</protein>
<sequence length="148" mass="17075">MSTEMSTVIDEKKRINAEIPMNLYQKIEATGYKTTEAIVKGFEKLLEGEGDSNFDEQIKQMENRILAAESRTEAKERQISELSSWIEEKDRLISSLDTRIRKLTAPKQKTWPYYIAGISTFQIWLILVSFSFGILFASIVLYLNPMIL</sequence>
<reference evidence="2 3" key="1">
    <citation type="submission" date="2014-07" db="EMBL/GenBank/DDBJ databases">
        <title>Methanogenic archaea and the global carbon cycle.</title>
        <authorList>
            <person name="Henriksen J.R."/>
            <person name="Luke J."/>
            <person name="Reinhart S."/>
            <person name="Benedict M.N."/>
            <person name="Youngblut N.D."/>
            <person name="Metcalf M.E."/>
            <person name="Whitaker R.J."/>
            <person name="Metcalf W.W."/>
        </authorList>
    </citation>
    <scope>NUCLEOTIDE SEQUENCE [LARGE SCALE GENOMIC DNA]</scope>
    <source>
        <strain evidence="2 3">HI350</strain>
    </source>
</reference>
<gene>
    <name evidence="2" type="ORF">MSSIH_3465</name>
</gene>
<dbReference type="AlphaFoldDB" id="A0A0E3PH54"/>
<organism evidence="2 3">
    <name type="scientific">Methanosarcina siciliae HI350</name>
    <dbReference type="NCBI Taxonomy" id="1434119"/>
    <lineage>
        <taxon>Archaea</taxon>
        <taxon>Methanobacteriati</taxon>
        <taxon>Methanobacteriota</taxon>
        <taxon>Stenosarchaea group</taxon>
        <taxon>Methanomicrobia</taxon>
        <taxon>Methanosarcinales</taxon>
        <taxon>Methanosarcinaceae</taxon>
        <taxon>Methanosarcina</taxon>
    </lineage>
</organism>
<dbReference type="Proteomes" id="UP000033092">
    <property type="component" value="Chromosome"/>
</dbReference>
<dbReference type="RefSeq" id="WP_148705989.1">
    <property type="nucleotide sequence ID" value="NZ_CP009507.1"/>
</dbReference>
<name>A0A0E3PH54_9EURY</name>
<evidence type="ECO:0008006" key="4">
    <source>
        <dbReference type="Google" id="ProtNLM"/>
    </source>
</evidence>
<dbReference type="HOGENOM" id="CLU_1782495_0_0_2"/>
<dbReference type="KEGG" id="msz:MSSIH_3465"/>
<evidence type="ECO:0000256" key="1">
    <source>
        <dbReference type="SAM" id="Phobius"/>
    </source>
</evidence>
<keyword evidence="1" id="KW-0812">Transmembrane</keyword>